<reference evidence="3" key="1">
    <citation type="submission" date="2025-08" db="UniProtKB">
        <authorList>
            <consortium name="RefSeq"/>
        </authorList>
    </citation>
    <scope>IDENTIFICATION</scope>
    <source>
        <tissue evidence="3">Testes</tissue>
    </source>
</reference>
<dbReference type="InterPro" id="IPR032839">
    <property type="entry name" value="RAB3GAP_N"/>
</dbReference>
<dbReference type="PANTHER" id="PTHR12472:SF0">
    <property type="entry name" value="RAB3 GTPASE-ACTIVATING PROTEIN NON-CATALYTIC SUBUNIT"/>
    <property type="match status" value="1"/>
</dbReference>
<dbReference type="GeneID" id="100368171"/>
<protein>
    <submittedName>
        <fullName evidence="3">Rab3 GTPase-activating protein non-catalytic subunit-like</fullName>
    </submittedName>
</protein>
<keyword evidence="2" id="KW-1185">Reference proteome</keyword>
<feature type="domain" description="Rab3-GAP regulatory subunit N-terminal" evidence="1">
    <location>
        <begin position="66"/>
        <end position="350"/>
    </location>
</feature>
<accession>A0ABM0M1C9</accession>
<dbReference type="RefSeq" id="XP_006813820.1">
    <property type="nucleotide sequence ID" value="XM_006813757.1"/>
</dbReference>
<evidence type="ECO:0000313" key="2">
    <source>
        <dbReference type="Proteomes" id="UP000694865"/>
    </source>
</evidence>
<dbReference type="Proteomes" id="UP000694865">
    <property type="component" value="Unplaced"/>
</dbReference>
<sequence>MSCSLVNFGLIEDIPATRSYLFPQLKEDEEVKSAVADGWDDADWDFDDVDLDVKGKVDTDNIKETWLQECCISLSPSHDILAIAYKQRAVFLTQKWDVQESGGTGSKYRISFKGHLNHQEGECVSSLLCVPLVSQKTSSHGGPDWTCIMVGFTSGCIRMYTENGALLISQLLHEERVLKLKCRTYELPRHSGIAEQIEELTILYPKALVTIDGFSLFQSLRACRNQVARAAASGSDVIQLPPLAYKKWGLQEQERITDHVSAGVITPCSFNQMETASILGGYKASIKTSPPAASKYLTTGIGPFVGVYYALEGSTQPLLSDVAAAVASKLKSALFSQFSAASGWLGFKSPTGDQSDA</sequence>
<dbReference type="InterPro" id="IPR026059">
    <property type="entry name" value="Rab3GAP2"/>
</dbReference>
<dbReference type="PANTHER" id="PTHR12472">
    <property type="entry name" value="RAB3-GAP REGULATORY DOMAIN"/>
    <property type="match status" value="1"/>
</dbReference>
<proteinExistence type="predicted"/>
<evidence type="ECO:0000259" key="1">
    <source>
        <dbReference type="Pfam" id="PF14655"/>
    </source>
</evidence>
<gene>
    <name evidence="3" type="primary">LOC100368171</name>
</gene>
<dbReference type="Pfam" id="PF14655">
    <property type="entry name" value="RAB3GAP2_N"/>
    <property type="match status" value="1"/>
</dbReference>
<organism evidence="2 3">
    <name type="scientific">Saccoglossus kowalevskii</name>
    <name type="common">Acorn worm</name>
    <dbReference type="NCBI Taxonomy" id="10224"/>
    <lineage>
        <taxon>Eukaryota</taxon>
        <taxon>Metazoa</taxon>
        <taxon>Hemichordata</taxon>
        <taxon>Enteropneusta</taxon>
        <taxon>Harrimaniidae</taxon>
        <taxon>Saccoglossus</taxon>
    </lineage>
</organism>
<evidence type="ECO:0000313" key="3">
    <source>
        <dbReference type="RefSeq" id="XP_006813820.1"/>
    </source>
</evidence>
<name>A0ABM0M1C9_SACKO</name>